<organism evidence="1">
    <name type="scientific">Trichuris suis</name>
    <name type="common">pig whipworm</name>
    <dbReference type="NCBI Taxonomy" id="68888"/>
    <lineage>
        <taxon>Eukaryota</taxon>
        <taxon>Metazoa</taxon>
        <taxon>Ecdysozoa</taxon>
        <taxon>Nematoda</taxon>
        <taxon>Enoplea</taxon>
        <taxon>Dorylaimia</taxon>
        <taxon>Trichinellida</taxon>
        <taxon>Trichuridae</taxon>
        <taxon>Trichuris</taxon>
    </lineage>
</organism>
<reference evidence="1" key="1">
    <citation type="journal article" date="2014" name="Nat. Genet.">
        <title>Genome and transcriptome of the porcine whipworm Trichuris suis.</title>
        <authorList>
            <person name="Jex A.R."/>
            <person name="Nejsum P."/>
            <person name="Schwarz E.M."/>
            <person name="Hu L."/>
            <person name="Young N.D."/>
            <person name="Hall R.S."/>
            <person name="Korhonen P.K."/>
            <person name="Liao S."/>
            <person name="Thamsborg S."/>
            <person name="Xia J."/>
            <person name="Xu P."/>
            <person name="Wang S."/>
            <person name="Scheerlinck J.P."/>
            <person name="Hofmann A."/>
            <person name="Sternberg P.W."/>
            <person name="Wang J."/>
            <person name="Gasser R.B."/>
        </authorList>
    </citation>
    <scope>NUCLEOTIDE SEQUENCE [LARGE SCALE GENOMIC DNA]</scope>
    <source>
        <strain evidence="1">DCEP-RM93F</strain>
    </source>
</reference>
<evidence type="ECO:0000313" key="1">
    <source>
        <dbReference type="EMBL" id="KFD71833.1"/>
    </source>
</evidence>
<sequence>MYLEKQEDYIAGVSMLQTVLLLLAAYPMPPHPLVTAQHCSFSYTNEFQEAPGIPGRLRVALDHGQFCVNQHEKACGA</sequence>
<gene>
    <name evidence="1" type="ORF">M514_15943</name>
</gene>
<dbReference type="Proteomes" id="UP000030758">
    <property type="component" value="Unassembled WGS sequence"/>
</dbReference>
<dbReference type="AlphaFoldDB" id="A0A085NQT7"/>
<name>A0A085NQT7_9BILA</name>
<proteinExistence type="predicted"/>
<protein>
    <submittedName>
        <fullName evidence="1">Uncharacterized protein</fullName>
    </submittedName>
</protein>
<accession>A0A085NQT7</accession>
<dbReference type="EMBL" id="KL367480">
    <property type="protein sequence ID" value="KFD71833.1"/>
    <property type="molecule type" value="Genomic_DNA"/>
</dbReference>